<evidence type="ECO:0000256" key="2">
    <source>
        <dbReference type="ARBA" id="ARBA00022737"/>
    </source>
</evidence>
<dbReference type="AlphaFoldDB" id="A0A2P5A8M6"/>
<evidence type="ECO:0000259" key="5">
    <source>
        <dbReference type="Pfam" id="PF20160"/>
    </source>
</evidence>
<comment type="caution">
    <text evidence="7">The sequence shown here is derived from an EMBL/GenBank/DDBJ whole genome shotgun (WGS) entry which is preliminary data.</text>
</comment>
<dbReference type="InterPro" id="IPR011990">
    <property type="entry name" value="TPR-like_helical_dom_sf"/>
</dbReference>
<dbReference type="EMBL" id="JXTC01001065">
    <property type="protein sequence ID" value="PON32902.1"/>
    <property type="molecule type" value="Genomic_DNA"/>
</dbReference>
<dbReference type="InParanoid" id="A0A2P5A8M6"/>
<reference evidence="8" key="1">
    <citation type="submission" date="2016-06" db="EMBL/GenBank/DDBJ databases">
        <title>Parallel loss of symbiosis genes in relatives of nitrogen-fixing non-legume Parasponia.</title>
        <authorList>
            <person name="Van Velzen R."/>
            <person name="Holmer R."/>
            <person name="Bu F."/>
            <person name="Rutten L."/>
            <person name="Van Zeijl A."/>
            <person name="Liu W."/>
            <person name="Santuari L."/>
            <person name="Cao Q."/>
            <person name="Sharma T."/>
            <person name="Shen D."/>
            <person name="Roswanjaya Y."/>
            <person name="Wardhani T."/>
            <person name="Kalhor M.S."/>
            <person name="Jansen J."/>
            <person name="Van den Hoogen J."/>
            <person name="Gungor B."/>
            <person name="Hartog M."/>
            <person name="Hontelez J."/>
            <person name="Verver J."/>
            <person name="Yang W.-C."/>
            <person name="Schijlen E."/>
            <person name="Repin R."/>
            <person name="Schilthuizen M."/>
            <person name="Schranz E."/>
            <person name="Heidstra R."/>
            <person name="Miyata K."/>
            <person name="Fedorova E."/>
            <person name="Kohlen W."/>
            <person name="Bisseling T."/>
            <person name="Smit S."/>
            <person name="Geurts R."/>
        </authorList>
    </citation>
    <scope>NUCLEOTIDE SEQUENCE [LARGE SCALE GENOMIC DNA]</scope>
    <source>
        <strain evidence="8">cv. RG33-2</strain>
    </source>
</reference>
<feature type="domain" description="Disease resistance protein RPS4B/Roq1-like leucine-rich repeats" evidence="6">
    <location>
        <begin position="325"/>
        <end position="411"/>
    </location>
</feature>
<sequence>MILNQISTIDIALGTAIVEGMYLNTCGLQKVVHLRPTVFQGMCNLRFLLVCTDWRLGDINGKVYLKGLEYFPPSLRYLEWQEYPLKCLPPNFEPHNLVVLNMPYSKLEKLSNGVQNLYNLKGIDLSCSFNLTQFPDLSGARNLERIKLRNCSSLTHISSHSLQNLDKLVDLDLSDCQNLRSLPNRIDARTLKTLNLGGCYNLITLPDIFPRNLVSLDLNGTAIKNLPSSIGSLNNLCKLDISTCRFLTNIPSTMCKLGSVKVLELSRCFSLGTFPKLPRNIEQFSLSSLTIKEVPLSSIEYCFGLKNIEISCSSLGSLPTGIFKLRSLAHLDLSHCSNLKNLPEILEPTESLNRLYLSGTGITELPSSIAYLIGLSELDLSNCKNLESIPDSISSMNNILRFGLSGCSKIENLPPSIGNLLSLEYLHLDGTSISEIPTSIKQLSYLIHLDVMDCRNLLSLPELPKSLQYLDASGCTSLKMVSNGTSSAFIQGFWDDCDITEETYECSVFFNCFELHRNGRYNIITEFQRRVLRMALGSVPPPLNQRWYPCVDTCYPGDEIPEWFTYQSMSKESSINIKLPQQWYNANFLGFAVCAVARKYGLGFNLRCNFDLKPGKSSSFTWDFGSYERKWSAVPNLHQYHVFMWYWHYDYHRCLHAVEAKFKFFCSKDFGSNDAIQIERCGMRMLYRQDIEELSLVNDQQYLLEQSADIVEQPEASARGTVKTRKRGKNHARSIEAAPVLGREKKETGLIPNAVDILDGLCKDGLVQEAMKPFALMREKGTVPDVFLCTAVVGGICMSQKHDDAIRIYRKMQNNGIDSNAFSYSVLIQGLYKLRGWRMVLSFVRKYWKMGTHQISLLLWDWLMGCVKKRVLKKLKVLLESKGRRGFR</sequence>
<dbReference type="InterPro" id="IPR032675">
    <property type="entry name" value="LRR_dom_sf"/>
</dbReference>
<organism evidence="7 8">
    <name type="scientific">Trema orientale</name>
    <name type="common">Charcoal tree</name>
    <name type="synonym">Celtis orientalis</name>
    <dbReference type="NCBI Taxonomy" id="63057"/>
    <lineage>
        <taxon>Eukaryota</taxon>
        <taxon>Viridiplantae</taxon>
        <taxon>Streptophyta</taxon>
        <taxon>Embryophyta</taxon>
        <taxon>Tracheophyta</taxon>
        <taxon>Spermatophyta</taxon>
        <taxon>Magnoliopsida</taxon>
        <taxon>eudicotyledons</taxon>
        <taxon>Gunneridae</taxon>
        <taxon>Pentapetalae</taxon>
        <taxon>rosids</taxon>
        <taxon>fabids</taxon>
        <taxon>Rosales</taxon>
        <taxon>Cannabaceae</taxon>
        <taxon>Trema</taxon>
    </lineage>
</organism>
<dbReference type="SUPFAM" id="SSF52058">
    <property type="entry name" value="L domain-like"/>
    <property type="match status" value="2"/>
</dbReference>
<keyword evidence="2" id="KW-0677">Repeat</keyword>
<dbReference type="Pfam" id="PF01535">
    <property type="entry name" value="PPR"/>
    <property type="match status" value="1"/>
</dbReference>
<feature type="domain" description="C-JID" evidence="5">
    <location>
        <begin position="556"/>
        <end position="692"/>
    </location>
</feature>
<evidence type="ECO:0000259" key="6">
    <source>
        <dbReference type="Pfam" id="PF23286"/>
    </source>
</evidence>
<accession>A0A2P5A8M6</accession>
<dbReference type="GO" id="GO:0006952">
    <property type="term" value="P:defense response"/>
    <property type="evidence" value="ECO:0007669"/>
    <property type="project" value="UniProtKB-KW"/>
</dbReference>
<keyword evidence="1" id="KW-0433">Leucine-rich repeat</keyword>
<dbReference type="PROSITE" id="PS51375">
    <property type="entry name" value="PPR"/>
    <property type="match status" value="1"/>
</dbReference>
<dbReference type="InterPro" id="IPR045344">
    <property type="entry name" value="C-JID"/>
</dbReference>
<evidence type="ECO:0000256" key="3">
    <source>
        <dbReference type="ARBA" id="ARBA00022821"/>
    </source>
</evidence>
<dbReference type="PANTHER" id="PTHR36766">
    <property type="entry name" value="PLANT BROAD-SPECTRUM MILDEW RESISTANCE PROTEIN RPW8"/>
    <property type="match status" value="1"/>
</dbReference>
<feature type="repeat" description="PPR" evidence="4">
    <location>
        <begin position="785"/>
        <end position="819"/>
    </location>
</feature>
<evidence type="ECO:0000313" key="7">
    <source>
        <dbReference type="EMBL" id="PON32902.1"/>
    </source>
</evidence>
<dbReference type="InterPro" id="IPR011713">
    <property type="entry name" value="Leu-rich_rpt_3"/>
</dbReference>
<evidence type="ECO:0000313" key="8">
    <source>
        <dbReference type="Proteomes" id="UP000237000"/>
    </source>
</evidence>
<dbReference type="Pfam" id="PF13041">
    <property type="entry name" value="PPR_2"/>
    <property type="match status" value="1"/>
</dbReference>
<dbReference type="Gene3D" id="1.25.40.10">
    <property type="entry name" value="Tetratricopeptide repeat domain"/>
    <property type="match status" value="1"/>
</dbReference>
<gene>
    <name evidence="7" type="ORF">TorRG33x02_355840</name>
</gene>
<dbReference type="NCBIfam" id="TIGR00756">
    <property type="entry name" value="PPR"/>
    <property type="match status" value="1"/>
</dbReference>
<evidence type="ECO:0000256" key="4">
    <source>
        <dbReference type="PROSITE-ProRule" id="PRU00708"/>
    </source>
</evidence>
<dbReference type="STRING" id="63057.A0A2P5A8M6"/>
<protein>
    <submittedName>
        <fullName evidence="7">Leucine-rich repeat pentatricopeptide</fullName>
    </submittedName>
</protein>
<dbReference type="Proteomes" id="UP000237000">
    <property type="component" value="Unassembled WGS sequence"/>
</dbReference>
<dbReference type="PANTHER" id="PTHR36766:SF30">
    <property type="entry name" value="TIR-NBS TYPE DISEASE RESISTANCE PROTEIN-RELATED"/>
    <property type="match status" value="1"/>
</dbReference>
<dbReference type="OrthoDB" id="1194265at2759"/>
<evidence type="ECO:0000256" key="1">
    <source>
        <dbReference type="ARBA" id="ARBA00022614"/>
    </source>
</evidence>
<keyword evidence="3" id="KW-0611">Plant defense</keyword>
<keyword evidence="8" id="KW-1185">Reference proteome</keyword>
<dbReference type="Pfam" id="PF07725">
    <property type="entry name" value="LRR_3"/>
    <property type="match status" value="1"/>
</dbReference>
<dbReference type="Pfam" id="PF20160">
    <property type="entry name" value="C-JID"/>
    <property type="match status" value="1"/>
</dbReference>
<name>A0A2P5A8M6_TREOI</name>
<dbReference type="InterPro" id="IPR058546">
    <property type="entry name" value="RPS4B/Roq1-like_LRR"/>
</dbReference>
<proteinExistence type="predicted"/>
<dbReference type="InterPro" id="IPR002885">
    <property type="entry name" value="PPR_rpt"/>
</dbReference>
<dbReference type="Pfam" id="PF23286">
    <property type="entry name" value="LRR_13"/>
    <property type="match status" value="1"/>
</dbReference>
<dbReference type="Gene3D" id="3.80.10.10">
    <property type="entry name" value="Ribonuclease Inhibitor"/>
    <property type="match status" value="3"/>
</dbReference>